<keyword evidence="4" id="KW-1185">Reference proteome</keyword>
<dbReference type="RefSeq" id="WP_182667160.1">
    <property type="nucleotide sequence ID" value="NZ_VKHS01001058.1"/>
</dbReference>
<protein>
    <recommendedName>
        <fullName evidence="5">Lipoprotein</fullName>
    </recommendedName>
</protein>
<proteinExistence type="predicted"/>
<keyword evidence="2" id="KW-0732">Signal</keyword>
<evidence type="ECO:0000313" key="4">
    <source>
        <dbReference type="Proteomes" id="UP000530234"/>
    </source>
</evidence>
<feature type="region of interest" description="Disordered" evidence="1">
    <location>
        <begin position="76"/>
        <end position="119"/>
    </location>
</feature>
<dbReference type="EMBL" id="VKHS01001058">
    <property type="protein sequence ID" value="MBB0232635.1"/>
    <property type="molecule type" value="Genomic_DNA"/>
</dbReference>
<feature type="chain" id="PRO_5030876910" description="Lipoprotein" evidence="2">
    <location>
        <begin position="28"/>
        <end position="214"/>
    </location>
</feature>
<feature type="signal peptide" evidence="2">
    <location>
        <begin position="1"/>
        <end position="27"/>
    </location>
</feature>
<name>A0A7W3T7Y7_9ACTN</name>
<dbReference type="Proteomes" id="UP000530234">
    <property type="component" value="Unassembled WGS sequence"/>
</dbReference>
<evidence type="ECO:0000256" key="2">
    <source>
        <dbReference type="SAM" id="SignalP"/>
    </source>
</evidence>
<dbReference type="AlphaFoldDB" id="A0A7W3T7Y7"/>
<gene>
    <name evidence="3" type="ORF">FOE67_24905</name>
</gene>
<dbReference type="PROSITE" id="PS51257">
    <property type="entry name" value="PROKAR_LIPOPROTEIN"/>
    <property type="match status" value="1"/>
</dbReference>
<feature type="compositionally biased region" description="Basic and acidic residues" evidence="1">
    <location>
        <begin position="109"/>
        <end position="119"/>
    </location>
</feature>
<sequence>MHRSAPLVPLALCVGALLLTACGQAPADNRPGGALDAPGAPDVPPAVSSAEATRRAVEEHDRLWPEIAARCAETAPEDLPGEDAGGENDAEAGGVPENPRHGENNGYRRTAEVSPAERCRGEAHAVRIAAAMTDEDGLFGDVETTTRLLKRLGYEPDGIGVEEAGTGVATWFVTVPGAGPCVTGHTGMPHADPGDGVHGVYLEGTGCRMPKGGH</sequence>
<feature type="region of interest" description="Disordered" evidence="1">
    <location>
        <begin position="30"/>
        <end position="61"/>
    </location>
</feature>
<accession>A0A7W3T7Y7</accession>
<evidence type="ECO:0000256" key="1">
    <source>
        <dbReference type="SAM" id="MobiDB-lite"/>
    </source>
</evidence>
<feature type="compositionally biased region" description="Basic and acidic residues" evidence="1">
    <location>
        <begin position="52"/>
        <end position="61"/>
    </location>
</feature>
<feature type="compositionally biased region" description="Low complexity" evidence="1">
    <location>
        <begin position="31"/>
        <end position="50"/>
    </location>
</feature>
<evidence type="ECO:0000313" key="3">
    <source>
        <dbReference type="EMBL" id="MBB0232635.1"/>
    </source>
</evidence>
<reference evidence="4" key="1">
    <citation type="submission" date="2019-10" db="EMBL/GenBank/DDBJ databases">
        <title>Streptomyces sp. nov., a novel actinobacterium isolated from alkaline environment.</title>
        <authorList>
            <person name="Golinska P."/>
        </authorList>
    </citation>
    <scope>NUCLEOTIDE SEQUENCE [LARGE SCALE GENOMIC DNA]</scope>
    <source>
        <strain evidence="4">DSM 42108</strain>
    </source>
</reference>
<feature type="compositionally biased region" description="Acidic residues" evidence="1">
    <location>
        <begin position="76"/>
        <end position="90"/>
    </location>
</feature>
<comment type="caution">
    <text evidence="3">The sequence shown here is derived from an EMBL/GenBank/DDBJ whole genome shotgun (WGS) entry which is preliminary data.</text>
</comment>
<organism evidence="3 4">
    <name type="scientific">Streptomyces calidiresistens</name>
    <dbReference type="NCBI Taxonomy" id="1485586"/>
    <lineage>
        <taxon>Bacteria</taxon>
        <taxon>Bacillati</taxon>
        <taxon>Actinomycetota</taxon>
        <taxon>Actinomycetes</taxon>
        <taxon>Kitasatosporales</taxon>
        <taxon>Streptomycetaceae</taxon>
        <taxon>Streptomyces</taxon>
    </lineage>
</organism>
<evidence type="ECO:0008006" key="5">
    <source>
        <dbReference type="Google" id="ProtNLM"/>
    </source>
</evidence>